<organism evidence="9 10">
    <name type="scientific">Ensifer adhaerens</name>
    <name type="common">Sinorhizobium morelense</name>
    <dbReference type="NCBI Taxonomy" id="106592"/>
    <lineage>
        <taxon>Bacteria</taxon>
        <taxon>Pseudomonadati</taxon>
        <taxon>Pseudomonadota</taxon>
        <taxon>Alphaproteobacteria</taxon>
        <taxon>Hyphomicrobiales</taxon>
        <taxon>Rhizobiaceae</taxon>
        <taxon>Sinorhizobium/Ensifer group</taxon>
        <taxon>Ensifer</taxon>
    </lineage>
</organism>
<dbReference type="CDD" id="cd06261">
    <property type="entry name" value="TM_PBP2"/>
    <property type="match status" value="1"/>
</dbReference>
<dbReference type="InterPro" id="IPR051393">
    <property type="entry name" value="ABC_transporter_permease"/>
</dbReference>
<protein>
    <submittedName>
        <fullName evidence="9">ABC transporter permease</fullName>
    </submittedName>
</protein>
<dbReference type="InterPro" id="IPR035906">
    <property type="entry name" value="MetI-like_sf"/>
</dbReference>
<feature type="transmembrane region" description="Helical" evidence="7">
    <location>
        <begin position="157"/>
        <end position="179"/>
    </location>
</feature>
<dbReference type="SUPFAM" id="SSF161098">
    <property type="entry name" value="MetI-like"/>
    <property type="match status" value="1"/>
</dbReference>
<evidence type="ECO:0000256" key="4">
    <source>
        <dbReference type="ARBA" id="ARBA00022692"/>
    </source>
</evidence>
<dbReference type="PANTHER" id="PTHR30193">
    <property type="entry name" value="ABC TRANSPORTER PERMEASE PROTEIN"/>
    <property type="match status" value="1"/>
</dbReference>
<evidence type="ECO:0000256" key="2">
    <source>
        <dbReference type="ARBA" id="ARBA00022448"/>
    </source>
</evidence>
<dbReference type="GO" id="GO:0055085">
    <property type="term" value="P:transmembrane transport"/>
    <property type="evidence" value="ECO:0007669"/>
    <property type="project" value="InterPro"/>
</dbReference>
<dbReference type="Gene3D" id="1.10.3720.10">
    <property type="entry name" value="MetI-like"/>
    <property type="match status" value="1"/>
</dbReference>
<accession>A0A0L8C660</accession>
<evidence type="ECO:0000256" key="6">
    <source>
        <dbReference type="ARBA" id="ARBA00023136"/>
    </source>
</evidence>
<evidence type="ECO:0000256" key="7">
    <source>
        <dbReference type="RuleBase" id="RU363032"/>
    </source>
</evidence>
<comment type="caution">
    <text evidence="9">The sequence shown here is derived from an EMBL/GenBank/DDBJ whole genome shotgun (WGS) entry which is preliminary data.</text>
</comment>
<reference evidence="10" key="1">
    <citation type="submission" date="2015-07" db="EMBL/GenBank/DDBJ databases">
        <title>Whole genome sequence of an Ensifer adhaerens strain isolated from a cave pool in the Wind Cave National Park.</title>
        <authorList>
            <person name="Eng W.W.H."/>
            <person name="Gan H.M."/>
            <person name="Barton H.A."/>
            <person name="Savka M.A."/>
        </authorList>
    </citation>
    <scope>NUCLEOTIDE SEQUENCE [LARGE SCALE GENOMIC DNA]</scope>
    <source>
        <strain evidence="10">SD006</strain>
    </source>
</reference>
<dbReference type="RefSeq" id="WP_053247177.1">
    <property type="nucleotide sequence ID" value="NZ_LGAP01000001.1"/>
</dbReference>
<dbReference type="AlphaFoldDB" id="A0A0L8C660"/>
<dbReference type="PATRIC" id="fig|106592.7.peg.477"/>
<dbReference type="InterPro" id="IPR000515">
    <property type="entry name" value="MetI-like"/>
</dbReference>
<feature type="transmembrane region" description="Helical" evidence="7">
    <location>
        <begin position="264"/>
        <end position="286"/>
    </location>
</feature>
<gene>
    <name evidence="9" type="ORF">AC244_02230</name>
</gene>
<proteinExistence type="inferred from homology"/>
<keyword evidence="2 7" id="KW-0813">Transport</keyword>
<dbReference type="OrthoDB" id="7939379at2"/>
<feature type="transmembrane region" description="Helical" evidence="7">
    <location>
        <begin position="217"/>
        <end position="237"/>
    </location>
</feature>
<feature type="domain" description="ABC transmembrane type-1" evidence="8">
    <location>
        <begin position="66"/>
        <end position="285"/>
    </location>
</feature>
<name>A0A0L8C660_ENSAD</name>
<dbReference type="Pfam" id="PF00528">
    <property type="entry name" value="BPD_transp_1"/>
    <property type="match status" value="1"/>
</dbReference>
<keyword evidence="5 7" id="KW-1133">Transmembrane helix</keyword>
<feature type="transmembrane region" description="Helical" evidence="7">
    <location>
        <begin position="116"/>
        <end position="137"/>
    </location>
</feature>
<sequence length="293" mass="32454">MEAAKPSSYLLYILPSAIGFVGIIIIPFILNIAASFTQWRGVGIPKFIGLANYARLLKDELVWEGFYHSLIFILSMAVIPTILGLILAALLFDYVAARFGKTTASFFRAGFYLPQILPLAVAGVLWGWIFSPIGVLNTTLKAWGLDFLARNWLGDPGTAMLCVMFVMVWLQLGYSLVIFMSGLARVDPALYEAAELDGATWFERFRYITVHMLKPELFVVGLTTTIAALNVFAPVFVLTKGGPNNATTVPSLLAYYHFFTTNRVGYGATITTMQTALTMLLAYVFVRLQSRDQ</sequence>
<keyword evidence="6 7" id="KW-0472">Membrane</keyword>
<evidence type="ECO:0000313" key="9">
    <source>
        <dbReference type="EMBL" id="KOF22375.1"/>
    </source>
</evidence>
<dbReference type="PANTHER" id="PTHR30193:SF37">
    <property type="entry name" value="INNER MEMBRANE ABC TRANSPORTER PERMEASE PROTEIN YCJO"/>
    <property type="match status" value="1"/>
</dbReference>
<dbReference type="EMBL" id="LGAP01000001">
    <property type="protein sequence ID" value="KOF22375.1"/>
    <property type="molecule type" value="Genomic_DNA"/>
</dbReference>
<evidence type="ECO:0000256" key="3">
    <source>
        <dbReference type="ARBA" id="ARBA00022475"/>
    </source>
</evidence>
<keyword evidence="4 7" id="KW-0812">Transmembrane</keyword>
<keyword evidence="3" id="KW-1003">Cell membrane</keyword>
<evidence type="ECO:0000313" key="10">
    <source>
        <dbReference type="Proteomes" id="UP000037425"/>
    </source>
</evidence>
<evidence type="ECO:0000256" key="1">
    <source>
        <dbReference type="ARBA" id="ARBA00004651"/>
    </source>
</evidence>
<dbReference type="GO" id="GO:0005886">
    <property type="term" value="C:plasma membrane"/>
    <property type="evidence" value="ECO:0007669"/>
    <property type="project" value="UniProtKB-SubCell"/>
</dbReference>
<feature type="transmembrane region" description="Helical" evidence="7">
    <location>
        <begin position="9"/>
        <end position="30"/>
    </location>
</feature>
<comment type="similarity">
    <text evidence="7">Belongs to the binding-protein-dependent transport system permease family.</text>
</comment>
<feature type="transmembrane region" description="Helical" evidence="7">
    <location>
        <begin position="66"/>
        <end position="95"/>
    </location>
</feature>
<evidence type="ECO:0000256" key="5">
    <source>
        <dbReference type="ARBA" id="ARBA00022989"/>
    </source>
</evidence>
<comment type="subcellular location">
    <subcellularLocation>
        <location evidence="1 7">Cell membrane</location>
        <topology evidence="1 7">Multi-pass membrane protein</topology>
    </subcellularLocation>
</comment>
<dbReference type="Proteomes" id="UP000037425">
    <property type="component" value="Unassembled WGS sequence"/>
</dbReference>
<dbReference type="PROSITE" id="PS50928">
    <property type="entry name" value="ABC_TM1"/>
    <property type="match status" value="1"/>
</dbReference>
<evidence type="ECO:0000259" key="8">
    <source>
        <dbReference type="PROSITE" id="PS50928"/>
    </source>
</evidence>